<name>A0A0K1PFY2_9BACT</name>
<proteinExistence type="predicted"/>
<dbReference type="AlphaFoldDB" id="A0A0K1PFY2"/>
<protein>
    <recommendedName>
        <fullName evidence="4">Lipoprotein</fullName>
    </recommendedName>
</protein>
<dbReference type="KEGG" id="vin:AKJ08_2830"/>
<feature type="chain" id="PRO_5005465467" description="Lipoprotein" evidence="1">
    <location>
        <begin position="18"/>
        <end position="175"/>
    </location>
</feature>
<dbReference type="Proteomes" id="UP000055590">
    <property type="component" value="Chromosome"/>
</dbReference>
<feature type="signal peptide" evidence="1">
    <location>
        <begin position="1"/>
        <end position="17"/>
    </location>
</feature>
<evidence type="ECO:0000313" key="3">
    <source>
        <dbReference type="Proteomes" id="UP000055590"/>
    </source>
</evidence>
<dbReference type="OrthoDB" id="5521862at2"/>
<accession>A0A0K1PFY2</accession>
<gene>
    <name evidence="2" type="ORF">AKJ08_2830</name>
</gene>
<reference evidence="2 3" key="1">
    <citation type="submission" date="2015-08" db="EMBL/GenBank/DDBJ databases">
        <authorList>
            <person name="Babu N.S."/>
            <person name="Beckwith C.J."/>
            <person name="Beseler K.G."/>
            <person name="Brison A."/>
            <person name="Carone J.V."/>
            <person name="Caskin T.P."/>
            <person name="Diamond M."/>
            <person name="Durham M.E."/>
            <person name="Foxe J.M."/>
            <person name="Go M."/>
            <person name="Henderson B.A."/>
            <person name="Jones I.B."/>
            <person name="McGettigan J.A."/>
            <person name="Micheletti S.J."/>
            <person name="Nasrallah M.E."/>
            <person name="Ortiz D."/>
            <person name="Piller C.R."/>
            <person name="Privatt S.R."/>
            <person name="Schneider S.L."/>
            <person name="Sharp S."/>
            <person name="Smith T.C."/>
            <person name="Stanton J.D."/>
            <person name="Ullery H.E."/>
            <person name="Wilson R.J."/>
            <person name="Serrano M.G."/>
            <person name="Buck G."/>
            <person name="Lee V."/>
            <person name="Wang Y."/>
            <person name="Carvalho R."/>
            <person name="Voegtly L."/>
            <person name="Shi R."/>
            <person name="Duckworth R."/>
            <person name="Johnson A."/>
            <person name="Loviza R."/>
            <person name="Walstead R."/>
            <person name="Shah Z."/>
            <person name="Kiflezghi M."/>
            <person name="Wade K."/>
            <person name="Ball S.L."/>
            <person name="Bradley K.W."/>
            <person name="Asai D.J."/>
            <person name="Bowman C.A."/>
            <person name="Russell D.A."/>
            <person name="Pope W.H."/>
            <person name="Jacobs-Sera D."/>
            <person name="Hendrix R.W."/>
            <person name="Hatfull G.F."/>
        </authorList>
    </citation>
    <scope>NUCLEOTIDE SEQUENCE [LARGE SCALE GENOMIC DNA]</scope>
    <source>
        <strain evidence="2 3">DSM 27710</strain>
    </source>
</reference>
<organism evidence="2 3">
    <name type="scientific">Vulgatibacter incomptus</name>
    <dbReference type="NCBI Taxonomy" id="1391653"/>
    <lineage>
        <taxon>Bacteria</taxon>
        <taxon>Pseudomonadati</taxon>
        <taxon>Myxococcota</taxon>
        <taxon>Myxococcia</taxon>
        <taxon>Myxococcales</taxon>
        <taxon>Cystobacterineae</taxon>
        <taxon>Vulgatibacteraceae</taxon>
        <taxon>Vulgatibacter</taxon>
    </lineage>
</organism>
<evidence type="ECO:0000313" key="2">
    <source>
        <dbReference type="EMBL" id="AKU92443.1"/>
    </source>
</evidence>
<keyword evidence="1" id="KW-0732">Signal</keyword>
<keyword evidence="3" id="KW-1185">Reference proteome</keyword>
<dbReference type="RefSeq" id="WP_157370689.1">
    <property type="nucleotide sequence ID" value="NZ_CP012332.1"/>
</dbReference>
<evidence type="ECO:0000256" key="1">
    <source>
        <dbReference type="SAM" id="SignalP"/>
    </source>
</evidence>
<dbReference type="EMBL" id="CP012332">
    <property type="protein sequence ID" value="AKU92443.1"/>
    <property type="molecule type" value="Genomic_DNA"/>
</dbReference>
<sequence length="175" mass="18500">MRSRLALVALLSCTWLALFGGSPGCQVDNLANGPACTEMACLDSLTVTFDPPLTATGRYELALDLDGRAFGCEIMVSGIISPTSCGDVAVTVYGPSRSVTHSIDGETVSHSEVPLPGIAEIRMFGAPHAVGLGVRRDGFELVRTSFEPAYERFYPNGPRCGDMACDAATRTIQVP</sequence>
<evidence type="ECO:0008006" key="4">
    <source>
        <dbReference type="Google" id="ProtNLM"/>
    </source>
</evidence>
<dbReference type="STRING" id="1391653.AKJ08_2830"/>